<dbReference type="RefSeq" id="WP_307226259.1">
    <property type="nucleotide sequence ID" value="NZ_JAUSTT010000002.1"/>
</dbReference>
<evidence type="ECO:0000313" key="1">
    <source>
        <dbReference type="EMBL" id="MDQ0174627.1"/>
    </source>
</evidence>
<reference evidence="1 2" key="1">
    <citation type="submission" date="2023-07" db="EMBL/GenBank/DDBJ databases">
        <title>Genomic Encyclopedia of Type Strains, Phase IV (KMG-IV): sequencing the most valuable type-strain genomes for metagenomic binning, comparative biology and taxonomic classification.</title>
        <authorList>
            <person name="Goeker M."/>
        </authorList>
    </citation>
    <scope>NUCLEOTIDE SEQUENCE [LARGE SCALE GENOMIC DNA]</scope>
    <source>
        <strain evidence="1 2">DSM 23837</strain>
    </source>
</reference>
<protein>
    <submittedName>
        <fullName evidence="1">Molybdopterin-guanine dinucleotide biosynthesis protein A</fullName>
    </submittedName>
</protein>
<evidence type="ECO:0000313" key="2">
    <source>
        <dbReference type="Proteomes" id="UP001223586"/>
    </source>
</evidence>
<comment type="caution">
    <text evidence="1">The sequence shown here is derived from an EMBL/GenBank/DDBJ whole genome shotgun (WGS) entry which is preliminary data.</text>
</comment>
<gene>
    <name evidence="1" type="ORF">J2S08_000460</name>
</gene>
<dbReference type="Pfam" id="PF19785">
    <property type="entry name" value="UPF0738"/>
    <property type="match status" value="1"/>
</dbReference>
<dbReference type="InterPro" id="IPR020908">
    <property type="entry name" value="UPF0738"/>
</dbReference>
<keyword evidence="2" id="KW-1185">Reference proteome</keyword>
<sequence length="125" mass="14432">MRKKIHFNKFNQTALSLELLTEEKVSFRSLEAAAQMIVDSDETAFIYLVSDEKEYVYFYIHEQVWPALKAALASGTKIEAISYNERLELINFHEELTYLIENIQGNGNYGEQMVKKVEATFLSAL</sequence>
<proteinExistence type="predicted"/>
<dbReference type="Proteomes" id="UP001223586">
    <property type="component" value="Unassembled WGS sequence"/>
</dbReference>
<accession>A0ABT9WN24</accession>
<dbReference type="EMBL" id="JAUSTT010000002">
    <property type="protein sequence ID" value="MDQ0174627.1"/>
    <property type="molecule type" value="Genomic_DNA"/>
</dbReference>
<organism evidence="1 2">
    <name type="scientific">Bacillus chungangensis</name>
    <dbReference type="NCBI Taxonomy" id="587633"/>
    <lineage>
        <taxon>Bacteria</taxon>
        <taxon>Bacillati</taxon>
        <taxon>Bacillota</taxon>
        <taxon>Bacilli</taxon>
        <taxon>Bacillales</taxon>
        <taxon>Bacillaceae</taxon>
        <taxon>Bacillus</taxon>
    </lineage>
</organism>
<name>A0ABT9WN24_9BACI</name>